<dbReference type="RefSeq" id="WP_188477276.1">
    <property type="nucleotide sequence ID" value="NZ_BMFJ01000001.1"/>
</dbReference>
<dbReference type="EMBL" id="BMFJ01000001">
    <property type="protein sequence ID" value="GGE29997.1"/>
    <property type="molecule type" value="Genomic_DNA"/>
</dbReference>
<keyword evidence="2" id="KW-1185">Reference proteome</keyword>
<dbReference type="AlphaFoldDB" id="A0A917EEQ6"/>
<evidence type="ECO:0000313" key="2">
    <source>
        <dbReference type="Proteomes" id="UP000612855"/>
    </source>
</evidence>
<dbReference type="Proteomes" id="UP000612855">
    <property type="component" value="Unassembled WGS sequence"/>
</dbReference>
<accession>A0A917EEQ6</accession>
<name>A0A917EEQ6_9RHOB</name>
<organism evidence="1 2">
    <name type="scientific">Primorskyibacter flagellatus</name>
    <dbReference type="NCBI Taxonomy" id="1387277"/>
    <lineage>
        <taxon>Bacteria</taxon>
        <taxon>Pseudomonadati</taxon>
        <taxon>Pseudomonadota</taxon>
        <taxon>Alphaproteobacteria</taxon>
        <taxon>Rhodobacterales</taxon>
        <taxon>Roseobacteraceae</taxon>
        <taxon>Primorskyibacter</taxon>
    </lineage>
</organism>
<protein>
    <submittedName>
        <fullName evidence="1">Uncharacterized protein</fullName>
    </submittedName>
</protein>
<sequence length="80" mass="8763">MSVSSVARRQVIDQVVIDDIRDLLERAERGEVVDIVVVAEVASDGVYVAQSNFGNGWRVLGALEFAKAHVHRMIIRGESG</sequence>
<evidence type="ECO:0000313" key="1">
    <source>
        <dbReference type="EMBL" id="GGE29997.1"/>
    </source>
</evidence>
<reference evidence="2" key="1">
    <citation type="journal article" date="2019" name="Int. J. Syst. Evol. Microbiol.">
        <title>The Global Catalogue of Microorganisms (GCM) 10K type strain sequencing project: providing services to taxonomists for standard genome sequencing and annotation.</title>
        <authorList>
            <consortium name="The Broad Institute Genomics Platform"/>
            <consortium name="The Broad Institute Genome Sequencing Center for Infectious Disease"/>
            <person name="Wu L."/>
            <person name="Ma J."/>
        </authorList>
    </citation>
    <scope>NUCLEOTIDE SEQUENCE [LARGE SCALE GENOMIC DNA]</scope>
    <source>
        <strain evidence="2">CGMCC 1.12664</strain>
    </source>
</reference>
<proteinExistence type="predicted"/>
<gene>
    <name evidence="1" type="ORF">GCM10011360_17590</name>
</gene>
<comment type="caution">
    <text evidence="1">The sequence shown here is derived from an EMBL/GenBank/DDBJ whole genome shotgun (WGS) entry which is preliminary data.</text>
</comment>